<evidence type="ECO:0000313" key="1">
    <source>
        <dbReference type="EMBL" id="KNC71109.1"/>
    </source>
</evidence>
<dbReference type="EMBL" id="KQ249482">
    <property type="protein sequence ID" value="KNC71109.1"/>
    <property type="molecule type" value="Genomic_DNA"/>
</dbReference>
<organism evidence="1 2">
    <name type="scientific">Sphaeroforma arctica JP610</name>
    <dbReference type="NCBI Taxonomy" id="667725"/>
    <lineage>
        <taxon>Eukaryota</taxon>
        <taxon>Ichthyosporea</taxon>
        <taxon>Ichthyophonida</taxon>
        <taxon>Sphaeroforma</taxon>
    </lineage>
</organism>
<protein>
    <submittedName>
        <fullName evidence="1">Uncharacterized protein</fullName>
    </submittedName>
</protein>
<name>A0A0L0F3D0_9EUKA</name>
<dbReference type="PROSITE" id="PS51257">
    <property type="entry name" value="PROKAR_LIPOPROTEIN"/>
    <property type="match status" value="1"/>
</dbReference>
<accession>A0A0L0F3D0</accession>
<proteinExistence type="predicted"/>
<dbReference type="GeneID" id="25916858"/>
<gene>
    <name evidence="1" type="ORF">SARC_16354</name>
</gene>
<reference evidence="1 2" key="1">
    <citation type="submission" date="2011-02" db="EMBL/GenBank/DDBJ databases">
        <title>The Genome Sequence of Sphaeroforma arctica JP610.</title>
        <authorList>
            <consortium name="The Broad Institute Genome Sequencing Platform"/>
            <person name="Russ C."/>
            <person name="Cuomo C."/>
            <person name="Young S.K."/>
            <person name="Zeng Q."/>
            <person name="Gargeya S."/>
            <person name="Alvarado L."/>
            <person name="Berlin A."/>
            <person name="Chapman S.B."/>
            <person name="Chen Z."/>
            <person name="Freedman E."/>
            <person name="Gellesch M."/>
            <person name="Goldberg J."/>
            <person name="Griggs A."/>
            <person name="Gujja S."/>
            <person name="Heilman E."/>
            <person name="Heiman D."/>
            <person name="Howarth C."/>
            <person name="Mehta T."/>
            <person name="Neiman D."/>
            <person name="Pearson M."/>
            <person name="Roberts A."/>
            <person name="Saif S."/>
            <person name="Shea T."/>
            <person name="Shenoy N."/>
            <person name="Sisk P."/>
            <person name="Stolte C."/>
            <person name="Sykes S."/>
            <person name="White J."/>
            <person name="Yandava C."/>
            <person name="Burger G."/>
            <person name="Gray M.W."/>
            <person name="Holland P.W.H."/>
            <person name="King N."/>
            <person name="Lang F.B.F."/>
            <person name="Roger A.J."/>
            <person name="Ruiz-Trillo I."/>
            <person name="Haas B."/>
            <person name="Nusbaum C."/>
            <person name="Birren B."/>
        </authorList>
    </citation>
    <scope>NUCLEOTIDE SEQUENCE [LARGE SCALE GENOMIC DNA]</scope>
    <source>
        <strain evidence="1 2">JP610</strain>
    </source>
</reference>
<evidence type="ECO:0000313" key="2">
    <source>
        <dbReference type="Proteomes" id="UP000054560"/>
    </source>
</evidence>
<dbReference type="RefSeq" id="XP_014145011.1">
    <property type="nucleotide sequence ID" value="XM_014289536.1"/>
</dbReference>
<dbReference type="AlphaFoldDB" id="A0A0L0F3D0"/>
<sequence>MRYSPAVVEGSDDSQLTWNMYNSISYFNTAMVSCCAQAETLNNLGRYPLLFKIAPDIK</sequence>
<dbReference type="Proteomes" id="UP000054560">
    <property type="component" value="Unassembled WGS sequence"/>
</dbReference>
<feature type="non-terminal residue" evidence="1">
    <location>
        <position position="58"/>
    </location>
</feature>
<keyword evidence="2" id="KW-1185">Reference proteome</keyword>